<accession>A0A523US97</accession>
<keyword evidence="2" id="KW-0479">Metal-binding</keyword>
<dbReference type="PANTHER" id="PTHR43687">
    <property type="entry name" value="ADENYLYLSULFATE REDUCTASE, BETA SUBUNIT"/>
    <property type="match status" value="1"/>
</dbReference>
<reference evidence="6 7" key="1">
    <citation type="submission" date="2019-03" db="EMBL/GenBank/DDBJ databases">
        <title>Metabolic potential of uncultured bacteria and archaea associated with petroleum seepage in deep-sea sediments.</title>
        <authorList>
            <person name="Dong X."/>
            <person name="Hubert C."/>
        </authorList>
    </citation>
    <scope>NUCLEOTIDE SEQUENCE [LARGE SCALE GENOMIC DNA]</scope>
    <source>
        <strain evidence="6">E44_bin18</strain>
    </source>
</reference>
<dbReference type="PANTHER" id="PTHR43687:SF4">
    <property type="entry name" value="BLR5484 PROTEIN"/>
    <property type="match status" value="1"/>
</dbReference>
<evidence type="ECO:0000259" key="5">
    <source>
        <dbReference type="PROSITE" id="PS51379"/>
    </source>
</evidence>
<keyword evidence="4" id="KW-0411">Iron-sulfur</keyword>
<evidence type="ECO:0000256" key="3">
    <source>
        <dbReference type="ARBA" id="ARBA00023004"/>
    </source>
</evidence>
<feature type="domain" description="4Fe-4S ferredoxin-type" evidence="5">
    <location>
        <begin position="11"/>
        <end position="40"/>
    </location>
</feature>
<keyword evidence="3" id="KW-0408">Iron</keyword>
<name>A0A523US97_UNCT6</name>
<dbReference type="Proteomes" id="UP000315525">
    <property type="component" value="Unassembled WGS sequence"/>
</dbReference>
<protein>
    <submittedName>
        <fullName evidence="6">4Fe-4S dicluster domain-containing protein</fullName>
    </submittedName>
</protein>
<dbReference type="SUPFAM" id="SSF54862">
    <property type="entry name" value="4Fe-4S ferredoxins"/>
    <property type="match status" value="1"/>
</dbReference>
<dbReference type="InterPro" id="IPR017900">
    <property type="entry name" value="4Fe4S_Fe_S_CS"/>
</dbReference>
<dbReference type="GO" id="GO:0046872">
    <property type="term" value="F:metal ion binding"/>
    <property type="evidence" value="ECO:0007669"/>
    <property type="project" value="UniProtKB-KW"/>
</dbReference>
<evidence type="ECO:0000256" key="2">
    <source>
        <dbReference type="ARBA" id="ARBA00022723"/>
    </source>
</evidence>
<organism evidence="6 7">
    <name type="scientific">candidate division TA06 bacterium</name>
    <dbReference type="NCBI Taxonomy" id="2250710"/>
    <lineage>
        <taxon>Bacteria</taxon>
        <taxon>Bacteria division TA06</taxon>
    </lineage>
</organism>
<comment type="caution">
    <text evidence="6">The sequence shown here is derived from an EMBL/GenBank/DDBJ whole genome shotgun (WGS) entry which is preliminary data.</text>
</comment>
<dbReference type="InterPro" id="IPR017896">
    <property type="entry name" value="4Fe4S_Fe-S-bd"/>
</dbReference>
<proteinExistence type="predicted"/>
<dbReference type="PROSITE" id="PS00198">
    <property type="entry name" value="4FE4S_FER_1"/>
    <property type="match status" value="1"/>
</dbReference>
<keyword evidence="1" id="KW-0004">4Fe-4S</keyword>
<evidence type="ECO:0000313" key="6">
    <source>
        <dbReference type="EMBL" id="TET45151.1"/>
    </source>
</evidence>
<dbReference type="Pfam" id="PF13237">
    <property type="entry name" value="Fer4_10"/>
    <property type="match status" value="1"/>
</dbReference>
<dbReference type="InterPro" id="IPR050572">
    <property type="entry name" value="Fe-S_Ferredoxin"/>
</dbReference>
<sequence>MRALRYLSNVVTLKLDADRCTGCGLCAIVCPHAVFEMDGKAIIVDKDACIECGACALNCAAEAIEVKSGVGCATAIIIGAVRRTEPTCDCSGESKKSCCN</sequence>
<dbReference type="PROSITE" id="PS51379">
    <property type="entry name" value="4FE4S_FER_2"/>
    <property type="match status" value="2"/>
</dbReference>
<evidence type="ECO:0000256" key="4">
    <source>
        <dbReference type="ARBA" id="ARBA00023014"/>
    </source>
</evidence>
<dbReference type="AlphaFoldDB" id="A0A523US97"/>
<feature type="domain" description="4Fe-4S ferredoxin-type" evidence="5">
    <location>
        <begin position="41"/>
        <end position="69"/>
    </location>
</feature>
<gene>
    <name evidence="6" type="ORF">E3J62_08560</name>
</gene>
<evidence type="ECO:0000313" key="7">
    <source>
        <dbReference type="Proteomes" id="UP000315525"/>
    </source>
</evidence>
<evidence type="ECO:0000256" key="1">
    <source>
        <dbReference type="ARBA" id="ARBA00022485"/>
    </source>
</evidence>
<dbReference type="EMBL" id="SOJN01000094">
    <property type="protein sequence ID" value="TET45151.1"/>
    <property type="molecule type" value="Genomic_DNA"/>
</dbReference>
<dbReference type="GO" id="GO:0051539">
    <property type="term" value="F:4 iron, 4 sulfur cluster binding"/>
    <property type="evidence" value="ECO:0007669"/>
    <property type="project" value="UniProtKB-KW"/>
</dbReference>
<dbReference type="NCBIfam" id="NF040864">
    <property type="entry name" value="HgcB_ferredoxin"/>
    <property type="match status" value="1"/>
</dbReference>
<dbReference type="Gene3D" id="3.30.70.20">
    <property type="match status" value="2"/>
</dbReference>